<keyword evidence="9" id="KW-0067">ATP-binding</keyword>
<dbReference type="PANTHER" id="PTHR11406">
    <property type="entry name" value="PHOSPHOGLYCERATE KINASE"/>
    <property type="match status" value="1"/>
</dbReference>
<evidence type="ECO:0000256" key="11">
    <source>
        <dbReference type="ARBA" id="ARBA00023152"/>
    </source>
</evidence>
<dbReference type="SUPFAM" id="SSF53748">
    <property type="entry name" value="Phosphoglycerate kinase"/>
    <property type="match status" value="1"/>
</dbReference>
<evidence type="ECO:0000256" key="4">
    <source>
        <dbReference type="ARBA" id="ARBA00013061"/>
    </source>
</evidence>
<reference evidence="12" key="1">
    <citation type="submission" date="2022-03" db="EMBL/GenBank/DDBJ databases">
        <authorList>
            <person name="Alioto T."/>
            <person name="Alioto T."/>
            <person name="Gomez Garrido J."/>
        </authorList>
    </citation>
    <scope>NUCLEOTIDE SEQUENCE</scope>
</reference>
<dbReference type="GO" id="GO:0006096">
    <property type="term" value="P:glycolytic process"/>
    <property type="evidence" value="ECO:0007669"/>
    <property type="project" value="UniProtKB-KW"/>
</dbReference>
<comment type="similarity">
    <text evidence="3">Belongs to the phosphoglycerate kinase family.</text>
</comment>
<comment type="cofactor">
    <cofactor evidence="1">
        <name>Mg(2+)</name>
        <dbReference type="ChEBI" id="CHEBI:18420"/>
    </cofactor>
</comment>
<evidence type="ECO:0000256" key="7">
    <source>
        <dbReference type="ARBA" id="ARBA00022741"/>
    </source>
</evidence>
<dbReference type="EC" id="2.7.2.3" evidence="4"/>
<dbReference type="InterPro" id="IPR001576">
    <property type="entry name" value="Phosphoglycerate_kinase"/>
</dbReference>
<proteinExistence type="inferred from homology"/>
<dbReference type="Gene3D" id="3.40.50.1260">
    <property type="entry name" value="Phosphoglycerate kinase, N-terminal domain"/>
    <property type="match status" value="1"/>
</dbReference>
<dbReference type="FunFam" id="3.40.50.1260:FF:000031">
    <property type="entry name" value="Phosphoglycerate kinase 1"/>
    <property type="match status" value="1"/>
</dbReference>
<protein>
    <recommendedName>
        <fullName evidence="4">phosphoglycerate kinase</fullName>
        <ecNumber evidence="4">2.7.2.3</ecNumber>
    </recommendedName>
</protein>
<name>A0AAD1VPK0_PELCU</name>
<keyword evidence="6" id="KW-0479">Metal-binding</keyword>
<dbReference type="GO" id="GO:0004618">
    <property type="term" value="F:phosphoglycerate kinase activity"/>
    <property type="evidence" value="ECO:0007669"/>
    <property type="project" value="UniProtKB-EC"/>
</dbReference>
<keyword evidence="5" id="KW-0808">Transferase</keyword>
<evidence type="ECO:0000256" key="5">
    <source>
        <dbReference type="ARBA" id="ARBA00022679"/>
    </source>
</evidence>
<accession>A0AAD1VPK0</accession>
<dbReference type="InterPro" id="IPR036043">
    <property type="entry name" value="Phosphoglycerate_kinase_sf"/>
</dbReference>
<dbReference type="Pfam" id="PF00162">
    <property type="entry name" value="PGK"/>
    <property type="match status" value="1"/>
</dbReference>
<gene>
    <name evidence="12" type="ORF">PECUL_23A022695</name>
</gene>
<dbReference type="GO" id="GO:0046872">
    <property type="term" value="F:metal ion binding"/>
    <property type="evidence" value="ECO:0007669"/>
    <property type="project" value="UniProtKB-KW"/>
</dbReference>
<dbReference type="GO" id="GO:0043531">
    <property type="term" value="F:ADP binding"/>
    <property type="evidence" value="ECO:0007669"/>
    <property type="project" value="TreeGrafter"/>
</dbReference>
<keyword evidence="13" id="KW-1185">Reference proteome</keyword>
<dbReference type="EMBL" id="OW240912">
    <property type="protein sequence ID" value="CAH2225744.1"/>
    <property type="molecule type" value="Genomic_DNA"/>
</dbReference>
<comment type="pathway">
    <text evidence="2">Carbohydrate degradation; glycolysis; pyruvate from D-glyceraldehyde 3-phosphate: step 2/5.</text>
</comment>
<evidence type="ECO:0000256" key="3">
    <source>
        <dbReference type="ARBA" id="ARBA00008982"/>
    </source>
</evidence>
<keyword evidence="11" id="KW-0324">Glycolysis</keyword>
<dbReference type="Proteomes" id="UP001295444">
    <property type="component" value="Chromosome 01"/>
</dbReference>
<evidence type="ECO:0000256" key="2">
    <source>
        <dbReference type="ARBA" id="ARBA00004838"/>
    </source>
</evidence>
<feature type="non-terminal residue" evidence="12">
    <location>
        <position position="104"/>
    </location>
</feature>
<organism evidence="12 13">
    <name type="scientific">Pelobates cultripes</name>
    <name type="common">Western spadefoot toad</name>
    <dbReference type="NCBI Taxonomy" id="61616"/>
    <lineage>
        <taxon>Eukaryota</taxon>
        <taxon>Metazoa</taxon>
        <taxon>Chordata</taxon>
        <taxon>Craniata</taxon>
        <taxon>Vertebrata</taxon>
        <taxon>Euteleostomi</taxon>
        <taxon>Amphibia</taxon>
        <taxon>Batrachia</taxon>
        <taxon>Anura</taxon>
        <taxon>Pelobatoidea</taxon>
        <taxon>Pelobatidae</taxon>
        <taxon>Pelobates</taxon>
    </lineage>
</organism>
<keyword evidence="7" id="KW-0547">Nucleotide-binding</keyword>
<evidence type="ECO:0000256" key="1">
    <source>
        <dbReference type="ARBA" id="ARBA00001946"/>
    </source>
</evidence>
<sequence length="104" mass="11338">MEIGTSLYDDQGTKIVKDLMAKADKNGVRITLLVNFTTADKFAENANTGHASISTGIPAGWMGLDCGSECIKRFVEAVRRAKQRVRNGPVGEFEWDKFSKGAKA</sequence>
<dbReference type="GO" id="GO:0006094">
    <property type="term" value="P:gluconeogenesis"/>
    <property type="evidence" value="ECO:0007669"/>
    <property type="project" value="TreeGrafter"/>
</dbReference>
<dbReference type="GO" id="GO:0005829">
    <property type="term" value="C:cytosol"/>
    <property type="evidence" value="ECO:0007669"/>
    <property type="project" value="TreeGrafter"/>
</dbReference>
<evidence type="ECO:0000313" key="13">
    <source>
        <dbReference type="Proteomes" id="UP001295444"/>
    </source>
</evidence>
<evidence type="ECO:0000256" key="9">
    <source>
        <dbReference type="ARBA" id="ARBA00022840"/>
    </source>
</evidence>
<dbReference type="PANTHER" id="PTHR11406:SF0">
    <property type="entry name" value="PHOSPHOGLYCERATE KINASE"/>
    <property type="match status" value="1"/>
</dbReference>
<dbReference type="GO" id="GO:0005524">
    <property type="term" value="F:ATP binding"/>
    <property type="evidence" value="ECO:0007669"/>
    <property type="project" value="UniProtKB-KW"/>
</dbReference>
<keyword evidence="8 12" id="KW-0418">Kinase</keyword>
<keyword evidence="10" id="KW-0460">Magnesium</keyword>
<dbReference type="InterPro" id="IPR015824">
    <property type="entry name" value="Phosphoglycerate_kinase_N"/>
</dbReference>
<evidence type="ECO:0000313" key="12">
    <source>
        <dbReference type="EMBL" id="CAH2225744.1"/>
    </source>
</evidence>
<evidence type="ECO:0000256" key="8">
    <source>
        <dbReference type="ARBA" id="ARBA00022777"/>
    </source>
</evidence>
<dbReference type="AlphaFoldDB" id="A0AAD1VPK0"/>
<evidence type="ECO:0000256" key="10">
    <source>
        <dbReference type="ARBA" id="ARBA00022842"/>
    </source>
</evidence>
<evidence type="ECO:0000256" key="6">
    <source>
        <dbReference type="ARBA" id="ARBA00022723"/>
    </source>
</evidence>